<gene>
    <name evidence="1" type="ORF">H4S07_004671</name>
</gene>
<evidence type="ECO:0000313" key="2">
    <source>
        <dbReference type="Proteomes" id="UP001140096"/>
    </source>
</evidence>
<feature type="non-terminal residue" evidence="1">
    <location>
        <position position="68"/>
    </location>
</feature>
<name>A0ACC1L7P0_9FUNG</name>
<accession>A0ACC1L7P0</accession>
<protein>
    <submittedName>
        <fullName evidence="1">Uncharacterized protein</fullName>
    </submittedName>
</protein>
<keyword evidence="2" id="KW-1185">Reference proteome</keyword>
<dbReference type="EMBL" id="JANBUP010001972">
    <property type="protein sequence ID" value="KAJ2802532.1"/>
    <property type="molecule type" value="Genomic_DNA"/>
</dbReference>
<dbReference type="Proteomes" id="UP001140096">
    <property type="component" value="Unassembled WGS sequence"/>
</dbReference>
<organism evidence="1 2">
    <name type="scientific">Coemansia furcata</name>
    <dbReference type="NCBI Taxonomy" id="417177"/>
    <lineage>
        <taxon>Eukaryota</taxon>
        <taxon>Fungi</taxon>
        <taxon>Fungi incertae sedis</taxon>
        <taxon>Zoopagomycota</taxon>
        <taxon>Kickxellomycotina</taxon>
        <taxon>Kickxellomycetes</taxon>
        <taxon>Kickxellales</taxon>
        <taxon>Kickxellaceae</taxon>
        <taxon>Coemansia</taxon>
    </lineage>
</organism>
<comment type="caution">
    <text evidence="1">The sequence shown here is derived from an EMBL/GenBank/DDBJ whole genome shotgun (WGS) entry which is preliminary data.</text>
</comment>
<proteinExistence type="predicted"/>
<sequence length="68" mass="7764">MTKTRLSSRGSRLSASHTPKRSSMRKPVDEDDTNDSDGDSRGMWDFEAPMYYDFANAKTPGQKADKWF</sequence>
<reference evidence="1" key="1">
    <citation type="submission" date="2022-07" db="EMBL/GenBank/DDBJ databases">
        <title>Phylogenomic reconstructions and comparative analyses of Kickxellomycotina fungi.</title>
        <authorList>
            <person name="Reynolds N.K."/>
            <person name="Stajich J.E."/>
            <person name="Barry K."/>
            <person name="Grigoriev I.V."/>
            <person name="Crous P."/>
            <person name="Smith M.E."/>
        </authorList>
    </citation>
    <scope>NUCLEOTIDE SEQUENCE</scope>
    <source>
        <strain evidence="1">CBS 102833</strain>
    </source>
</reference>
<evidence type="ECO:0000313" key="1">
    <source>
        <dbReference type="EMBL" id="KAJ2802532.1"/>
    </source>
</evidence>